<dbReference type="SUPFAM" id="SSF56784">
    <property type="entry name" value="HAD-like"/>
    <property type="match status" value="1"/>
</dbReference>
<dbReference type="GO" id="GO:0000287">
    <property type="term" value="F:magnesium ion binding"/>
    <property type="evidence" value="ECO:0007669"/>
    <property type="project" value="TreeGrafter"/>
</dbReference>
<gene>
    <name evidence="1" type="ORF">A5880_000968</name>
    <name evidence="2" type="ORF">A5880_002465</name>
</gene>
<dbReference type="SFLD" id="SFLDS00003">
    <property type="entry name" value="Haloacid_Dehalogenase"/>
    <property type="match status" value="1"/>
</dbReference>
<proteinExistence type="predicted"/>
<dbReference type="InterPro" id="IPR023214">
    <property type="entry name" value="HAD_sf"/>
</dbReference>
<dbReference type="EMBL" id="NGLE01000003">
    <property type="protein sequence ID" value="OTO08195.1"/>
    <property type="molecule type" value="Genomic_DNA"/>
</dbReference>
<evidence type="ECO:0000313" key="3">
    <source>
        <dbReference type="Proteomes" id="UP000195139"/>
    </source>
</evidence>
<dbReference type="NCBIfam" id="TIGR00099">
    <property type="entry name" value="Cof-subfamily"/>
    <property type="match status" value="1"/>
</dbReference>
<dbReference type="InterPro" id="IPR036412">
    <property type="entry name" value="HAD-like_sf"/>
</dbReference>
<dbReference type="PANTHER" id="PTHR10000:SF25">
    <property type="entry name" value="PHOSPHATASE YKRA-RELATED"/>
    <property type="match status" value="1"/>
</dbReference>
<dbReference type="PANTHER" id="PTHR10000">
    <property type="entry name" value="PHOSPHOSERINE PHOSPHATASE"/>
    <property type="match status" value="1"/>
</dbReference>
<dbReference type="Proteomes" id="UP000195139">
    <property type="component" value="Unassembled WGS sequence"/>
</dbReference>
<dbReference type="RefSeq" id="WP_086331335.1">
    <property type="nucleotide sequence ID" value="NZ_NGLE02000001.1"/>
</dbReference>
<dbReference type="SFLD" id="SFLDG01144">
    <property type="entry name" value="C2.B.4:_PGP_Like"/>
    <property type="match status" value="1"/>
</dbReference>
<sequence length="279" mass="31547">MIKAIFFDIDGTLVNRNTKVLASTKQAIEKAQAQGIICGVATGRGPVHLSQQIDELNLDVFVTYNGQLVYTKEETIRAKSFADDTLEQIVSFSDRYHRQILFGSRDNVEGSSFMRFGQKKWAKKLVRFLPKYFPTRFVKDLISRLSIHRKAQRYHGLSILKEPIFQCVLLSPKSELDFLSEHLPNCQLTRSNPYTLDIIPAGGSKIVGIQACAEYFEFTLDEVMAFGDSWNDVEMLHGVGIGVAMGNAEDEVKQISDYVTKTNEEDGIYHALKHYDVIP</sequence>
<dbReference type="SFLD" id="SFLDG01140">
    <property type="entry name" value="C2.B:_Phosphomannomutase_and_P"/>
    <property type="match status" value="1"/>
</dbReference>
<dbReference type="InterPro" id="IPR006379">
    <property type="entry name" value="HAD-SF_hydro_IIB"/>
</dbReference>
<dbReference type="Gene3D" id="3.30.1240.10">
    <property type="match status" value="1"/>
</dbReference>
<protein>
    <recommendedName>
        <fullName evidence="4">HAD superfamily hydrolase</fullName>
    </recommendedName>
</protein>
<dbReference type="PROSITE" id="PS01229">
    <property type="entry name" value="COF_2"/>
    <property type="match status" value="1"/>
</dbReference>
<evidence type="ECO:0000313" key="1">
    <source>
        <dbReference type="EMBL" id="MEI5993421.1"/>
    </source>
</evidence>
<dbReference type="PROSITE" id="PS01228">
    <property type="entry name" value="COF_1"/>
    <property type="match status" value="1"/>
</dbReference>
<dbReference type="NCBIfam" id="TIGR01484">
    <property type="entry name" value="HAD-SF-IIB"/>
    <property type="match status" value="1"/>
</dbReference>
<dbReference type="EMBL" id="NGLE02000001">
    <property type="protein sequence ID" value="MEI5993421.1"/>
    <property type="molecule type" value="Genomic_DNA"/>
</dbReference>
<dbReference type="GO" id="GO:0005829">
    <property type="term" value="C:cytosol"/>
    <property type="evidence" value="ECO:0007669"/>
    <property type="project" value="TreeGrafter"/>
</dbReference>
<reference evidence="2" key="1">
    <citation type="submission" date="2017-05" db="EMBL/GenBank/DDBJ databases">
        <title>The Genome Sequence of Enterococcus sp. 4G2_DIV0659.</title>
        <authorList>
            <consortium name="The Broad Institute Genomics Platform"/>
            <consortium name="The Broad Institute Genomic Center for Infectious Diseases"/>
            <person name="Earl A."/>
            <person name="Manson A."/>
            <person name="Schwartman J."/>
            <person name="Gilmore M."/>
            <person name="Abouelleil A."/>
            <person name="Cao P."/>
            <person name="Chapman S."/>
            <person name="Cusick C."/>
            <person name="Shea T."/>
            <person name="Young S."/>
            <person name="Neafsey D."/>
            <person name="Nusbaum C."/>
            <person name="Birren B."/>
        </authorList>
    </citation>
    <scope>NUCLEOTIDE SEQUENCE [LARGE SCALE GENOMIC DNA]</scope>
    <source>
        <strain evidence="2">4G2_DIV0659</strain>
    </source>
</reference>
<dbReference type="AlphaFoldDB" id="A0A242CD79"/>
<comment type="caution">
    <text evidence="2">The sequence shown here is derived from an EMBL/GenBank/DDBJ whole genome shotgun (WGS) entry which is preliminary data.</text>
</comment>
<dbReference type="STRING" id="1834181.A5880_002465"/>
<name>A0A242CD79_9ENTE</name>
<evidence type="ECO:0008006" key="4">
    <source>
        <dbReference type="Google" id="ProtNLM"/>
    </source>
</evidence>
<reference evidence="1 3" key="2">
    <citation type="submission" date="2018-07" db="EMBL/GenBank/DDBJ databases">
        <title>The Genome Sequence of Enterococcus sp. DIV0659b.</title>
        <authorList>
            <consortium name="The Broad Institute Genomics Platform"/>
            <consortium name="The Broad Institute Genomic Center for Infectious Diseases"/>
            <person name="Earl A."/>
            <person name="Manson A."/>
            <person name="Schwartman J."/>
            <person name="Gilmore M."/>
            <person name="Abouelleil A."/>
            <person name="Cao P."/>
            <person name="Chapman S."/>
            <person name="Cusick C."/>
            <person name="Shea T."/>
            <person name="Young S."/>
            <person name="Neafsey D."/>
            <person name="Nusbaum C."/>
            <person name="Birren B."/>
        </authorList>
    </citation>
    <scope>NUCLEOTIDE SEQUENCE [LARGE SCALE GENOMIC DNA]</scope>
    <source>
        <strain evidence="1 3">4G2_DIV0659</strain>
    </source>
</reference>
<keyword evidence="3" id="KW-1185">Reference proteome</keyword>
<dbReference type="GO" id="GO:0016791">
    <property type="term" value="F:phosphatase activity"/>
    <property type="evidence" value="ECO:0007669"/>
    <property type="project" value="TreeGrafter"/>
</dbReference>
<dbReference type="OrthoDB" id="9810101at2"/>
<organism evidence="2">
    <name type="scientific">Candidatus Enterococcus mansonii</name>
    <dbReference type="NCBI Taxonomy" id="1834181"/>
    <lineage>
        <taxon>Bacteria</taxon>
        <taxon>Bacillati</taxon>
        <taxon>Bacillota</taxon>
        <taxon>Bacilli</taxon>
        <taxon>Lactobacillales</taxon>
        <taxon>Enterococcaceae</taxon>
        <taxon>Enterococcus</taxon>
    </lineage>
</organism>
<accession>A0A242CD79</accession>
<dbReference type="Pfam" id="PF08282">
    <property type="entry name" value="Hydrolase_3"/>
    <property type="match status" value="1"/>
</dbReference>
<dbReference type="Gene3D" id="3.40.50.1000">
    <property type="entry name" value="HAD superfamily/HAD-like"/>
    <property type="match status" value="1"/>
</dbReference>
<dbReference type="InterPro" id="IPR000150">
    <property type="entry name" value="Cof"/>
</dbReference>
<evidence type="ECO:0000313" key="2">
    <source>
        <dbReference type="EMBL" id="OTO08195.1"/>
    </source>
</evidence>